<organism evidence="1 2">
    <name type="scientific">uncultured phage cr25_1</name>
    <dbReference type="NCBI Taxonomy" id="2986395"/>
    <lineage>
        <taxon>Viruses</taxon>
        <taxon>Duplodnaviria</taxon>
        <taxon>Heunggongvirae</taxon>
        <taxon>Uroviricota</taxon>
        <taxon>Caudoviricetes</taxon>
        <taxon>Crassvirales</taxon>
        <taxon>Crevaviridae</taxon>
        <taxon>Coarsevirinae</taxon>
        <taxon>Junduvirus</taxon>
        <taxon>Junduvirus copri</taxon>
    </lineage>
</organism>
<dbReference type="KEGG" id="vg:75690794"/>
<dbReference type="Proteomes" id="UP000827441">
    <property type="component" value="Segment"/>
</dbReference>
<gene>
    <name evidence="1" type="primary">gp_23226</name>
</gene>
<protein>
    <submittedName>
        <fullName evidence="1">Uncharacterized protein</fullName>
    </submittedName>
</protein>
<name>A0AAE7RZV7_9CAUD</name>
<sequence>MTLRITVECATYNVTINIICSQDVEVSQSDTDITILVRSVKVREKIISFFKFTRIAVKESPVLHKLVISKEPKKVFVKLI</sequence>
<reference evidence="1 2" key="1">
    <citation type="submission" date="2021-04" db="EMBL/GenBank/DDBJ databases">
        <authorList>
            <person name="Shkoporov A.N."/>
            <person name="Stockdale S.R."/>
            <person name="Guerin E."/>
            <person name="Ross R.P."/>
            <person name="Hill C."/>
        </authorList>
    </citation>
    <scope>NUCLEOTIDE SEQUENCE [LARGE SCALE GENOMIC DNA]</scope>
    <source>
        <strain evidence="2">cr25_1</strain>
    </source>
</reference>
<dbReference type="GeneID" id="75690794"/>
<dbReference type="RefSeq" id="YP_010359865.1">
    <property type="nucleotide sequence ID" value="NC_062777.1"/>
</dbReference>
<evidence type="ECO:0000313" key="1">
    <source>
        <dbReference type="EMBL" id="QWM90293.1"/>
    </source>
</evidence>
<accession>A0AAE7RZV7</accession>
<proteinExistence type="predicted"/>
<keyword evidence="2" id="KW-1185">Reference proteome</keyword>
<dbReference type="EMBL" id="MZ130487">
    <property type="protein sequence ID" value="QWM90293.1"/>
    <property type="molecule type" value="Genomic_DNA"/>
</dbReference>
<evidence type="ECO:0000313" key="2">
    <source>
        <dbReference type="Proteomes" id="UP000827441"/>
    </source>
</evidence>